<protein>
    <recommendedName>
        <fullName evidence="1">DOT1 domain-containing protein</fullName>
    </recommendedName>
</protein>
<dbReference type="AlphaFoldDB" id="A0A7S2UIC5"/>
<dbReference type="InterPro" id="IPR025789">
    <property type="entry name" value="DOT1_dom"/>
</dbReference>
<dbReference type="InterPro" id="IPR029063">
    <property type="entry name" value="SAM-dependent_MTases_sf"/>
</dbReference>
<feature type="domain" description="DOT1" evidence="1">
    <location>
        <begin position="14"/>
        <end position="111"/>
    </location>
</feature>
<sequence>MDLSGLRPPPGSKPDLILVDIGHGIGNIPIQAAYTALCSESRGIELVASRNDIAEEMKQCLYEQRLRDFNNAWPEQSKNSVGTIRLRHGRLEDPAHREFLSGCDLAIVNNAHGVMAERARMAKHGDFLIDDYVAAIFAAMKPGGVMFTFYAIDARLGLSRSEAKAVRKTHNLTTDELELSFYDSEEFILNANGESMVSWGSASNVQTIYKYTRLDQKTIDEKAMFLCCNPFCEKAVTNEPLHATRILPRTEEKRKLPDGQTVTVIEEGKMVINTCSCGGIMQHTRRSRSRNEPKSK</sequence>
<organism evidence="2">
    <name type="scientific">Attheya septentrionalis</name>
    <dbReference type="NCBI Taxonomy" id="420275"/>
    <lineage>
        <taxon>Eukaryota</taxon>
        <taxon>Sar</taxon>
        <taxon>Stramenopiles</taxon>
        <taxon>Ochrophyta</taxon>
        <taxon>Bacillariophyta</taxon>
        <taxon>Coscinodiscophyceae</taxon>
        <taxon>Chaetocerotophycidae</taxon>
        <taxon>Chaetocerotales</taxon>
        <taxon>Attheyaceae</taxon>
        <taxon>Attheya</taxon>
    </lineage>
</organism>
<name>A0A7S2UIC5_9STRA</name>
<gene>
    <name evidence="2" type="ORF">ASEP1449_LOCUS10054</name>
</gene>
<dbReference type="SUPFAM" id="SSF53335">
    <property type="entry name" value="S-adenosyl-L-methionine-dependent methyltransferases"/>
    <property type="match status" value="1"/>
</dbReference>
<dbReference type="Pfam" id="PF08123">
    <property type="entry name" value="DOT1"/>
    <property type="match status" value="1"/>
</dbReference>
<evidence type="ECO:0000259" key="1">
    <source>
        <dbReference type="Pfam" id="PF08123"/>
    </source>
</evidence>
<dbReference type="GO" id="GO:0031151">
    <property type="term" value="F:histone H3K79 methyltransferase activity"/>
    <property type="evidence" value="ECO:0007669"/>
    <property type="project" value="InterPro"/>
</dbReference>
<dbReference type="EMBL" id="HBHQ01015073">
    <property type="protein sequence ID" value="CAD9818222.1"/>
    <property type="molecule type" value="Transcribed_RNA"/>
</dbReference>
<dbReference type="Gene3D" id="3.40.50.150">
    <property type="entry name" value="Vaccinia Virus protein VP39"/>
    <property type="match status" value="1"/>
</dbReference>
<evidence type="ECO:0000313" key="2">
    <source>
        <dbReference type="EMBL" id="CAD9818222.1"/>
    </source>
</evidence>
<proteinExistence type="predicted"/>
<accession>A0A7S2UIC5</accession>
<reference evidence="2" key="1">
    <citation type="submission" date="2021-01" db="EMBL/GenBank/DDBJ databases">
        <authorList>
            <person name="Corre E."/>
            <person name="Pelletier E."/>
            <person name="Niang G."/>
            <person name="Scheremetjew M."/>
            <person name="Finn R."/>
            <person name="Kale V."/>
            <person name="Holt S."/>
            <person name="Cochrane G."/>
            <person name="Meng A."/>
            <person name="Brown T."/>
            <person name="Cohen L."/>
        </authorList>
    </citation>
    <scope>NUCLEOTIDE SEQUENCE</scope>
    <source>
        <strain evidence="2">CCMP2084</strain>
    </source>
</reference>